<dbReference type="Pfam" id="PF00534">
    <property type="entry name" value="Glycos_transf_1"/>
    <property type="match status" value="1"/>
</dbReference>
<dbReference type="PANTHER" id="PTHR12526:SF630">
    <property type="entry name" value="GLYCOSYLTRANSFERASE"/>
    <property type="match status" value="1"/>
</dbReference>
<keyword evidence="5" id="KW-1185">Reference proteome</keyword>
<dbReference type="SUPFAM" id="SSF53756">
    <property type="entry name" value="UDP-Glycosyltransferase/glycogen phosphorylase"/>
    <property type="match status" value="1"/>
</dbReference>
<gene>
    <name evidence="4" type="ORF">QJ036_03930</name>
</gene>
<protein>
    <submittedName>
        <fullName evidence="4">Glycosyltransferase</fullName>
        <ecNumber evidence="4">2.4.-.-</ecNumber>
    </submittedName>
</protein>
<evidence type="ECO:0000313" key="4">
    <source>
        <dbReference type="EMBL" id="MDI9241628.1"/>
    </source>
</evidence>
<dbReference type="Proteomes" id="UP001300383">
    <property type="component" value="Unassembled WGS sequence"/>
</dbReference>
<comment type="caution">
    <text evidence="4">The sequence shown here is derived from an EMBL/GenBank/DDBJ whole genome shotgun (WGS) entry which is preliminary data.</text>
</comment>
<keyword evidence="4" id="KW-0808">Transferase</keyword>
<proteinExistence type="predicted"/>
<dbReference type="InterPro" id="IPR001296">
    <property type="entry name" value="Glyco_trans_1"/>
</dbReference>
<dbReference type="GO" id="GO:0016757">
    <property type="term" value="F:glycosyltransferase activity"/>
    <property type="evidence" value="ECO:0007669"/>
    <property type="project" value="UniProtKB-KW"/>
</dbReference>
<organism evidence="4 5">
    <name type="scientific">Fusibacillus kribbianus</name>
    <dbReference type="NCBI Taxonomy" id="3044208"/>
    <lineage>
        <taxon>Bacteria</taxon>
        <taxon>Bacillati</taxon>
        <taxon>Bacillota</taxon>
        <taxon>Clostridia</taxon>
        <taxon>Lachnospirales</taxon>
        <taxon>Lachnospiraceae</taxon>
        <taxon>Fusibacillus</taxon>
    </lineage>
</organism>
<feature type="coiled-coil region" evidence="1">
    <location>
        <begin position="463"/>
        <end position="490"/>
    </location>
</feature>
<reference evidence="4 5" key="1">
    <citation type="submission" date="2023-05" db="EMBL/GenBank/DDBJ databases">
        <title>[ruminococcus] sp. nov., isolated from a pig farm feces dump.</title>
        <authorList>
            <person name="Chang Y.-H."/>
        </authorList>
    </citation>
    <scope>NUCLEOTIDE SEQUENCE [LARGE SCALE GENOMIC DNA]</scope>
    <source>
        <strain evidence="4 5">YH-rum2234</strain>
    </source>
</reference>
<feature type="domain" description="Glycosyl transferase family 1" evidence="2">
    <location>
        <begin position="226"/>
        <end position="384"/>
    </location>
</feature>
<evidence type="ECO:0000259" key="3">
    <source>
        <dbReference type="Pfam" id="PF13439"/>
    </source>
</evidence>
<dbReference type="InterPro" id="IPR028098">
    <property type="entry name" value="Glyco_trans_4-like_N"/>
</dbReference>
<dbReference type="EMBL" id="JASGBQ010000003">
    <property type="protein sequence ID" value="MDI9241628.1"/>
    <property type="molecule type" value="Genomic_DNA"/>
</dbReference>
<dbReference type="AlphaFoldDB" id="A0AAP4BAD7"/>
<dbReference type="PANTHER" id="PTHR12526">
    <property type="entry name" value="GLYCOSYLTRANSFERASE"/>
    <property type="match status" value="1"/>
</dbReference>
<evidence type="ECO:0000313" key="5">
    <source>
        <dbReference type="Proteomes" id="UP001300383"/>
    </source>
</evidence>
<accession>A0AAP4BAD7</accession>
<keyword evidence="1" id="KW-0175">Coiled coil</keyword>
<evidence type="ECO:0000256" key="1">
    <source>
        <dbReference type="SAM" id="Coils"/>
    </source>
</evidence>
<dbReference type="EC" id="2.4.-.-" evidence="4"/>
<name>A0AAP4BAD7_9FIRM</name>
<dbReference type="Gene3D" id="3.40.50.2000">
    <property type="entry name" value="Glycogen Phosphorylase B"/>
    <property type="match status" value="2"/>
</dbReference>
<sequence>MVEKMAEKMVCQEELLKNLIMKYGTDCKKASEIFSVQQAFPTDKKEIKTIGIYYYRFYNGGIEHVMSNLAKIFAACGYKVIIITNEEVNELDYELPLGVERYVLYEPSDMEDCQGVMVHVNKLIRCIKEKDIDLVIHNAWLSLNLFWDICAIKYAGAYCVVYAHGSYGVGVMYGYPYVLDTQYQYAEADAMVVLSTSDEVYWRMVNSNVHKVHNPLSFLPSEQKVSDLTSHNIIWVGRIDDSSKNAEDALRIFKIVSEMVPDVTLTMCGYMNDILTKKMALLAEELGVTEKVLFTGFTNNIPDYLSKASVFLSTSDGEGYPLVTSEAFAAGLPIVSYEMPYLTLYNESNAVLQVEWKNVVAAADAIVLLLHDKNLRNKLGANARCYALDLEKIDFAAIWEDIFQSVLVSKNSPELTVEEYKEQLITSNHIIRRAIQKIFTTNSYANQICMDCSEKIREANTILETERQMMGNKEKELEEMQKRYEMSEKISWERAEVIENLQRNIEGIYGSLTYRIGNIVLFIPKKIRELLRRQKNRKSDY</sequence>
<evidence type="ECO:0000259" key="2">
    <source>
        <dbReference type="Pfam" id="PF00534"/>
    </source>
</evidence>
<feature type="domain" description="Glycosyltransferase subfamily 4-like N-terminal" evidence="3">
    <location>
        <begin position="60"/>
        <end position="198"/>
    </location>
</feature>
<dbReference type="Pfam" id="PF13439">
    <property type="entry name" value="Glyco_transf_4"/>
    <property type="match status" value="1"/>
</dbReference>
<keyword evidence="4" id="KW-0328">Glycosyltransferase</keyword>